<reference evidence="5 6" key="1">
    <citation type="submission" date="2019-11" db="EMBL/GenBank/DDBJ databases">
        <title>Draft genome sequences of five Paenibacillus species of dairy origin.</title>
        <authorList>
            <person name="Olajide A.M."/>
            <person name="Chen S."/>
            <person name="Lapointe G."/>
        </authorList>
    </citation>
    <scope>NUCLEOTIDE SEQUENCE [LARGE SCALE GENOMIC DNA]</scope>
    <source>
        <strain evidence="5 6">2CS3</strain>
    </source>
</reference>
<keyword evidence="3" id="KW-0233">DNA recombination</keyword>
<gene>
    <name evidence="5" type="ORF">GNP93_22105</name>
</gene>
<evidence type="ECO:0000313" key="5">
    <source>
        <dbReference type="EMBL" id="MUG73330.1"/>
    </source>
</evidence>
<dbReference type="GO" id="GO:0015074">
    <property type="term" value="P:DNA integration"/>
    <property type="evidence" value="ECO:0007669"/>
    <property type="project" value="InterPro"/>
</dbReference>
<dbReference type="PROSITE" id="PS51898">
    <property type="entry name" value="TYR_RECOMBINASE"/>
    <property type="match status" value="1"/>
</dbReference>
<evidence type="ECO:0000313" key="6">
    <source>
        <dbReference type="Proteomes" id="UP000450917"/>
    </source>
</evidence>
<dbReference type="InterPro" id="IPR011010">
    <property type="entry name" value="DNA_brk_join_enz"/>
</dbReference>
<dbReference type="SUPFAM" id="SSF56349">
    <property type="entry name" value="DNA breaking-rejoining enzymes"/>
    <property type="match status" value="1"/>
</dbReference>
<comment type="similarity">
    <text evidence="1">Belongs to the 'phage' integrase family.</text>
</comment>
<dbReference type="Gene3D" id="1.10.150.130">
    <property type="match status" value="1"/>
</dbReference>
<dbReference type="InterPro" id="IPR010998">
    <property type="entry name" value="Integrase_recombinase_N"/>
</dbReference>
<keyword evidence="2" id="KW-0238">DNA-binding</keyword>
<dbReference type="Gene3D" id="1.10.443.10">
    <property type="entry name" value="Intergrase catalytic core"/>
    <property type="match status" value="1"/>
</dbReference>
<dbReference type="CDD" id="cd00397">
    <property type="entry name" value="DNA_BRE_C"/>
    <property type="match status" value="1"/>
</dbReference>
<accession>A0A7X3CTY3</accession>
<evidence type="ECO:0000259" key="4">
    <source>
        <dbReference type="PROSITE" id="PS51898"/>
    </source>
</evidence>
<name>A0A7X3CTY3_9BACL</name>
<dbReference type="InterPro" id="IPR013762">
    <property type="entry name" value="Integrase-like_cat_sf"/>
</dbReference>
<comment type="caution">
    <text evidence="5">The sequence shown here is derived from an EMBL/GenBank/DDBJ whole genome shotgun (WGS) entry which is preliminary data.</text>
</comment>
<proteinExistence type="inferred from homology"/>
<sequence>MNGIKNDWMLLENDQYVLGIFNGPLPMFYPNKWLVEINMASSSPETARTYSRNLLKFFQFLHIYEIDLYDITRETLMRFNSALKKRSTETDSLFIKEKVTDYTRYQIFRTTLQFVEWFISSPDDEPLLQDSRRGRSKRQGILGGITLAELTSVREKLIRRHKNRLPKNISDTTVTNIWNWLYEKYKNQPDILSRNNAIIGLLLETGVRVGELVSIKLDQVDLHERKITIKVDMEEYERVSISKSRGGLQKSGERVIVISKDLANLLNEYILLYRPTAAIKLGNQYLFCIHRNGQNPIGSRITRNTIDHLMNLMNKSPSEGGIAGMEKLHAHMFRHTSATNLLKYGADIRTAQEQLGHSDINTTKEYTHLVPSARREALDKAKVGRMIKAGRSNNEKV</sequence>
<dbReference type="PANTHER" id="PTHR30349">
    <property type="entry name" value="PHAGE INTEGRASE-RELATED"/>
    <property type="match status" value="1"/>
</dbReference>
<evidence type="ECO:0000256" key="2">
    <source>
        <dbReference type="ARBA" id="ARBA00023125"/>
    </source>
</evidence>
<dbReference type="RefSeq" id="WP_155615554.1">
    <property type="nucleotide sequence ID" value="NZ_WNZX01000024.1"/>
</dbReference>
<dbReference type="Proteomes" id="UP000450917">
    <property type="component" value="Unassembled WGS sequence"/>
</dbReference>
<evidence type="ECO:0000256" key="1">
    <source>
        <dbReference type="ARBA" id="ARBA00008857"/>
    </source>
</evidence>
<dbReference type="InterPro" id="IPR050090">
    <property type="entry name" value="Tyrosine_recombinase_XerCD"/>
</dbReference>
<keyword evidence="6" id="KW-1185">Reference proteome</keyword>
<organism evidence="5 6">
    <name type="scientific">Paenibacillus validus</name>
    <dbReference type="NCBI Taxonomy" id="44253"/>
    <lineage>
        <taxon>Bacteria</taxon>
        <taxon>Bacillati</taxon>
        <taxon>Bacillota</taxon>
        <taxon>Bacilli</taxon>
        <taxon>Bacillales</taxon>
        <taxon>Paenibacillaceae</taxon>
        <taxon>Paenibacillus</taxon>
    </lineage>
</organism>
<protein>
    <submittedName>
        <fullName evidence="5">Tyrosine-type recombinase/integrase</fullName>
    </submittedName>
</protein>
<evidence type="ECO:0000256" key="3">
    <source>
        <dbReference type="ARBA" id="ARBA00023172"/>
    </source>
</evidence>
<dbReference type="GO" id="GO:0003677">
    <property type="term" value="F:DNA binding"/>
    <property type="evidence" value="ECO:0007669"/>
    <property type="project" value="UniProtKB-KW"/>
</dbReference>
<dbReference type="Pfam" id="PF00589">
    <property type="entry name" value="Phage_integrase"/>
    <property type="match status" value="1"/>
</dbReference>
<dbReference type="GO" id="GO:0006310">
    <property type="term" value="P:DNA recombination"/>
    <property type="evidence" value="ECO:0007669"/>
    <property type="project" value="UniProtKB-KW"/>
</dbReference>
<dbReference type="AlphaFoldDB" id="A0A7X3CTY3"/>
<dbReference type="InterPro" id="IPR002104">
    <property type="entry name" value="Integrase_catalytic"/>
</dbReference>
<dbReference type="EMBL" id="WNZX01000024">
    <property type="protein sequence ID" value="MUG73330.1"/>
    <property type="molecule type" value="Genomic_DNA"/>
</dbReference>
<feature type="domain" description="Tyr recombinase" evidence="4">
    <location>
        <begin position="164"/>
        <end position="379"/>
    </location>
</feature>
<dbReference type="PANTHER" id="PTHR30349:SF64">
    <property type="entry name" value="PROPHAGE INTEGRASE INTD-RELATED"/>
    <property type="match status" value="1"/>
</dbReference>